<name>A0A7D4ULL5_9SPHI</name>
<proteinExistence type="predicted"/>
<keyword evidence="2" id="KW-1185">Reference proteome</keyword>
<evidence type="ECO:0000313" key="1">
    <source>
        <dbReference type="EMBL" id="QKJ31942.1"/>
    </source>
</evidence>
<dbReference type="EMBL" id="CP054139">
    <property type="protein sequence ID" value="QKJ31942.1"/>
    <property type="molecule type" value="Genomic_DNA"/>
</dbReference>
<protein>
    <submittedName>
        <fullName evidence="1">Uncharacterized protein</fullName>
    </submittedName>
</protein>
<dbReference type="KEGG" id="mmab:HQ865_19955"/>
<dbReference type="AlphaFoldDB" id="A0A7D4ULL5"/>
<reference evidence="1 2" key="1">
    <citation type="submission" date="2020-05" db="EMBL/GenBank/DDBJ databases">
        <title>Mucilaginibacter mali sp. nov.</title>
        <authorList>
            <person name="Kim H.S."/>
            <person name="Lee K.C."/>
            <person name="Suh M.K."/>
            <person name="Kim J.-S."/>
            <person name="Han K.-I."/>
            <person name="Eom M.K."/>
            <person name="Shin Y.K."/>
            <person name="Lee J.-S."/>
        </authorList>
    </citation>
    <scope>NUCLEOTIDE SEQUENCE [LARGE SCALE GENOMIC DNA]</scope>
    <source>
        <strain evidence="1 2">G2-14</strain>
    </source>
</reference>
<gene>
    <name evidence="1" type="ORF">HQ865_19955</name>
</gene>
<evidence type="ECO:0000313" key="2">
    <source>
        <dbReference type="Proteomes" id="UP000505355"/>
    </source>
</evidence>
<organism evidence="1 2">
    <name type="scientific">Mucilaginibacter mali</name>
    <dbReference type="NCBI Taxonomy" id="2740462"/>
    <lineage>
        <taxon>Bacteria</taxon>
        <taxon>Pseudomonadati</taxon>
        <taxon>Bacteroidota</taxon>
        <taxon>Sphingobacteriia</taxon>
        <taxon>Sphingobacteriales</taxon>
        <taxon>Sphingobacteriaceae</taxon>
        <taxon>Mucilaginibacter</taxon>
    </lineage>
</organism>
<dbReference type="RefSeq" id="WP_173416596.1">
    <property type="nucleotide sequence ID" value="NZ_CP054139.1"/>
</dbReference>
<dbReference type="Proteomes" id="UP000505355">
    <property type="component" value="Chromosome"/>
</dbReference>
<sequence>MTTLTIEIPDKDRDLFEQLTQRLNGKIVNVMESEAEPNNITKKAITEARAGKTQKIEDLDAFFQSL</sequence>
<accession>A0A7D4ULL5</accession>